<dbReference type="InterPro" id="IPR036047">
    <property type="entry name" value="F-box-like_dom_sf"/>
</dbReference>
<dbReference type="SMART" id="SM00256">
    <property type="entry name" value="FBOX"/>
    <property type="match status" value="1"/>
</dbReference>
<reference evidence="2 3" key="1">
    <citation type="journal article" date="2018" name="Front. Plant Sci.">
        <title>Red Clover (Trifolium pratense) and Zigzag Clover (T. medium) - A Picture of Genomic Similarities and Differences.</title>
        <authorList>
            <person name="Dluhosova J."/>
            <person name="Istvanek J."/>
            <person name="Nedelnik J."/>
            <person name="Repkova J."/>
        </authorList>
    </citation>
    <scope>NUCLEOTIDE SEQUENCE [LARGE SCALE GENOMIC DNA]</scope>
    <source>
        <strain evidence="3">cv. 10/8</strain>
        <tissue evidence="2">Leaf</tissue>
    </source>
</reference>
<dbReference type="Gene3D" id="1.20.1280.50">
    <property type="match status" value="1"/>
</dbReference>
<accession>A0A392MV29</accession>
<dbReference type="CDD" id="cd22157">
    <property type="entry name" value="F-box_AtFBW1-like"/>
    <property type="match status" value="1"/>
</dbReference>
<gene>
    <name evidence="2" type="ORF">A2U01_0011732</name>
</gene>
<evidence type="ECO:0000259" key="1">
    <source>
        <dbReference type="PROSITE" id="PS50181"/>
    </source>
</evidence>
<dbReference type="EMBL" id="LXQA010019106">
    <property type="protein sequence ID" value="MCH90809.1"/>
    <property type="molecule type" value="Genomic_DNA"/>
</dbReference>
<sequence>MSPSTTILPTDLIIEILSWLPVKLLVRFTCVSKLWKSLIFDPSFSRLHLQRSPKNTHVLLTLRESVNDVDSWVVTPYSVRHLFEHPASAVNEDECRRFKNNTYDAVGSTNGLVCLMDDNSQQDGVREIWFRFWNPTLRLRSKKSPTLIVMPNVDLSAQVHCGFGYDDSTDTFKVSQT</sequence>
<dbReference type="Proteomes" id="UP000265520">
    <property type="component" value="Unassembled WGS sequence"/>
</dbReference>
<dbReference type="InterPro" id="IPR001810">
    <property type="entry name" value="F-box_dom"/>
</dbReference>
<feature type="domain" description="F-box" evidence="1">
    <location>
        <begin position="2"/>
        <end position="47"/>
    </location>
</feature>
<dbReference type="PANTHER" id="PTHR31111:SF136">
    <property type="entry name" value="F-BOX ASSOCIATED DOMAIN-CONTAINING PROTEIN"/>
    <property type="match status" value="1"/>
</dbReference>
<comment type="caution">
    <text evidence="2">The sequence shown here is derived from an EMBL/GenBank/DDBJ whole genome shotgun (WGS) entry which is preliminary data.</text>
</comment>
<evidence type="ECO:0000313" key="2">
    <source>
        <dbReference type="EMBL" id="MCH90809.1"/>
    </source>
</evidence>
<evidence type="ECO:0000313" key="3">
    <source>
        <dbReference type="Proteomes" id="UP000265520"/>
    </source>
</evidence>
<dbReference type="PROSITE" id="PS50181">
    <property type="entry name" value="FBOX"/>
    <property type="match status" value="1"/>
</dbReference>
<organism evidence="2 3">
    <name type="scientific">Trifolium medium</name>
    <dbReference type="NCBI Taxonomy" id="97028"/>
    <lineage>
        <taxon>Eukaryota</taxon>
        <taxon>Viridiplantae</taxon>
        <taxon>Streptophyta</taxon>
        <taxon>Embryophyta</taxon>
        <taxon>Tracheophyta</taxon>
        <taxon>Spermatophyta</taxon>
        <taxon>Magnoliopsida</taxon>
        <taxon>eudicotyledons</taxon>
        <taxon>Gunneridae</taxon>
        <taxon>Pentapetalae</taxon>
        <taxon>rosids</taxon>
        <taxon>fabids</taxon>
        <taxon>Fabales</taxon>
        <taxon>Fabaceae</taxon>
        <taxon>Papilionoideae</taxon>
        <taxon>50 kb inversion clade</taxon>
        <taxon>NPAAA clade</taxon>
        <taxon>Hologalegina</taxon>
        <taxon>IRL clade</taxon>
        <taxon>Trifolieae</taxon>
        <taxon>Trifolium</taxon>
    </lineage>
</organism>
<name>A0A392MV29_9FABA</name>
<dbReference type="SUPFAM" id="SSF81383">
    <property type="entry name" value="F-box domain"/>
    <property type="match status" value="1"/>
</dbReference>
<protein>
    <submittedName>
        <fullName evidence="2">F-box/kelch-repeat protein</fullName>
    </submittedName>
</protein>
<dbReference type="AlphaFoldDB" id="A0A392MV29"/>
<keyword evidence="3" id="KW-1185">Reference proteome</keyword>
<dbReference type="Pfam" id="PF00646">
    <property type="entry name" value="F-box"/>
    <property type="match status" value="1"/>
</dbReference>
<proteinExistence type="predicted"/>
<dbReference type="PANTHER" id="PTHR31111">
    <property type="entry name" value="BNAA05G37150D PROTEIN-RELATED"/>
    <property type="match status" value="1"/>
</dbReference>